<sequence>MLLGRVWNACDTGVNSAANGSFLLVLFIPGLWVALLLGRLAAGAVLGRRRPVVHALALVVVLTVVVWCALSLFRGGTTYDCPSGAPRWWPGLLPAPGF</sequence>
<dbReference type="AlphaFoldDB" id="A0A6G3TEF8"/>
<name>A0A6G3TEF8_9ACTN</name>
<dbReference type="EMBL" id="JAAGMQ010000529">
    <property type="protein sequence ID" value="NEC35080.1"/>
    <property type="molecule type" value="Genomic_DNA"/>
</dbReference>
<organism evidence="2 3">
    <name type="scientific">Streptomyces rubrogriseus</name>
    <dbReference type="NCBI Taxonomy" id="194673"/>
    <lineage>
        <taxon>Bacteria</taxon>
        <taxon>Bacillati</taxon>
        <taxon>Actinomycetota</taxon>
        <taxon>Actinomycetes</taxon>
        <taxon>Kitasatosporales</taxon>
        <taxon>Streptomycetaceae</taxon>
        <taxon>Streptomyces</taxon>
        <taxon>Streptomyces violaceoruber group</taxon>
    </lineage>
</organism>
<proteinExistence type="predicted"/>
<keyword evidence="1" id="KW-0472">Membrane</keyword>
<keyword evidence="1" id="KW-0812">Transmembrane</keyword>
<gene>
    <name evidence="2" type="ORF">G3I66_18225</name>
</gene>
<evidence type="ECO:0000256" key="1">
    <source>
        <dbReference type="SAM" id="Phobius"/>
    </source>
</evidence>
<feature type="transmembrane region" description="Helical" evidence="1">
    <location>
        <begin position="20"/>
        <end position="40"/>
    </location>
</feature>
<comment type="caution">
    <text evidence="2">The sequence shown here is derived from an EMBL/GenBank/DDBJ whole genome shotgun (WGS) entry which is preliminary data.</text>
</comment>
<reference evidence="2 3" key="1">
    <citation type="submission" date="2020-01" db="EMBL/GenBank/DDBJ databases">
        <title>Insect and environment-associated Actinomycetes.</title>
        <authorList>
            <person name="Currrie C."/>
            <person name="Chevrette M."/>
            <person name="Carlson C."/>
            <person name="Stubbendieck R."/>
            <person name="Wendt-Pienkowski E."/>
        </authorList>
    </citation>
    <scope>NUCLEOTIDE SEQUENCE [LARGE SCALE GENOMIC DNA]</scope>
    <source>
        <strain evidence="2 3">SID7739</strain>
    </source>
</reference>
<evidence type="ECO:0000313" key="2">
    <source>
        <dbReference type="EMBL" id="NEC35080.1"/>
    </source>
</evidence>
<keyword evidence="1" id="KW-1133">Transmembrane helix</keyword>
<dbReference type="Proteomes" id="UP000475666">
    <property type="component" value="Unassembled WGS sequence"/>
</dbReference>
<feature type="transmembrane region" description="Helical" evidence="1">
    <location>
        <begin position="52"/>
        <end position="73"/>
    </location>
</feature>
<protein>
    <submittedName>
        <fullName evidence="2">Uncharacterized protein</fullName>
    </submittedName>
</protein>
<dbReference type="RefSeq" id="WP_164275647.1">
    <property type="nucleotide sequence ID" value="NZ_JAAGMQ010000529.1"/>
</dbReference>
<evidence type="ECO:0000313" key="3">
    <source>
        <dbReference type="Proteomes" id="UP000475666"/>
    </source>
</evidence>
<accession>A0A6G3TEF8</accession>